<reference evidence="1 2" key="1">
    <citation type="journal article" date="2021" name="Hortic Res">
        <title>High-quality reference genome and annotation aids understanding of berry development for evergreen blueberry (Vaccinium darrowii).</title>
        <authorList>
            <person name="Yu J."/>
            <person name="Hulse-Kemp A.M."/>
            <person name="Babiker E."/>
            <person name="Staton M."/>
        </authorList>
    </citation>
    <scope>NUCLEOTIDE SEQUENCE [LARGE SCALE GENOMIC DNA]</scope>
    <source>
        <strain evidence="2">cv. NJ 8807/NJ 8810</strain>
        <tissue evidence="1">Young leaf</tissue>
    </source>
</reference>
<evidence type="ECO:0000313" key="2">
    <source>
        <dbReference type="Proteomes" id="UP000828048"/>
    </source>
</evidence>
<proteinExistence type="predicted"/>
<accession>A0ACB7XEK3</accession>
<dbReference type="EMBL" id="CM037156">
    <property type="protein sequence ID" value="KAH7838996.1"/>
    <property type="molecule type" value="Genomic_DNA"/>
</dbReference>
<organism evidence="1 2">
    <name type="scientific">Vaccinium darrowii</name>
    <dbReference type="NCBI Taxonomy" id="229202"/>
    <lineage>
        <taxon>Eukaryota</taxon>
        <taxon>Viridiplantae</taxon>
        <taxon>Streptophyta</taxon>
        <taxon>Embryophyta</taxon>
        <taxon>Tracheophyta</taxon>
        <taxon>Spermatophyta</taxon>
        <taxon>Magnoliopsida</taxon>
        <taxon>eudicotyledons</taxon>
        <taxon>Gunneridae</taxon>
        <taxon>Pentapetalae</taxon>
        <taxon>asterids</taxon>
        <taxon>Ericales</taxon>
        <taxon>Ericaceae</taxon>
        <taxon>Vaccinioideae</taxon>
        <taxon>Vaccinieae</taxon>
        <taxon>Vaccinium</taxon>
    </lineage>
</organism>
<protein>
    <submittedName>
        <fullName evidence="1">Uncharacterized protein</fullName>
    </submittedName>
</protein>
<keyword evidence="2" id="KW-1185">Reference proteome</keyword>
<comment type="caution">
    <text evidence="1">The sequence shown here is derived from an EMBL/GenBank/DDBJ whole genome shotgun (WGS) entry which is preliminary data.</text>
</comment>
<sequence length="180" mass="19636">MSSPAFPCLFLILVITLQTSSSAAAVVDDDDDDTTLTAYQALREYDFPTGLLPEGVTGYELDKSSGKFKAYLGVSGGSTCNFKVEGYELKYKSTITGVISKDKINDLKGISVKVLFLWFSIGEVTREGDDLRFSVGIASANFGVENFEESPRCGCGFDCVDGDGVKLRLNFNRFLPFLLE</sequence>
<evidence type="ECO:0000313" key="1">
    <source>
        <dbReference type="EMBL" id="KAH7838996.1"/>
    </source>
</evidence>
<gene>
    <name evidence="1" type="ORF">Vadar_033532</name>
</gene>
<name>A0ACB7XEK3_9ERIC</name>
<dbReference type="Proteomes" id="UP000828048">
    <property type="component" value="Chromosome 6"/>
</dbReference>